<evidence type="ECO:0000256" key="5">
    <source>
        <dbReference type="SAM" id="MobiDB-lite"/>
    </source>
</evidence>
<dbReference type="Proteomes" id="UP000076998">
    <property type="component" value="Unassembled WGS sequence"/>
</dbReference>
<dbReference type="GO" id="GO:0005886">
    <property type="term" value="C:plasma membrane"/>
    <property type="evidence" value="ECO:0007669"/>
    <property type="project" value="TreeGrafter"/>
</dbReference>
<dbReference type="RefSeq" id="WP_064003424.1">
    <property type="nucleotide sequence ID" value="NZ_LSTV01000004.1"/>
</dbReference>
<evidence type="ECO:0000256" key="6">
    <source>
        <dbReference type="SAM" id="Phobius"/>
    </source>
</evidence>
<dbReference type="SMART" id="SM00244">
    <property type="entry name" value="PHB"/>
    <property type="match status" value="1"/>
</dbReference>
<reference evidence="8 9" key="1">
    <citation type="submission" date="2016-02" db="EMBL/GenBank/DDBJ databases">
        <authorList>
            <person name="Wen L."/>
            <person name="He K."/>
            <person name="Yang H."/>
        </authorList>
    </citation>
    <scope>NUCLEOTIDE SEQUENCE [LARGE SCALE GENOMIC DNA]</scope>
    <source>
        <strain evidence="8 9">CD11_3</strain>
    </source>
</reference>
<gene>
    <name evidence="8" type="ORF">AYL44_11485</name>
</gene>
<dbReference type="InterPro" id="IPR027705">
    <property type="entry name" value="Flotillin_fam"/>
</dbReference>
<evidence type="ECO:0000256" key="4">
    <source>
        <dbReference type="SAM" id="Coils"/>
    </source>
</evidence>
<evidence type="ECO:0000259" key="7">
    <source>
        <dbReference type="SMART" id="SM00244"/>
    </source>
</evidence>
<dbReference type="GO" id="GO:0002020">
    <property type="term" value="F:protease binding"/>
    <property type="evidence" value="ECO:0007669"/>
    <property type="project" value="TreeGrafter"/>
</dbReference>
<feature type="transmembrane region" description="Helical" evidence="6">
    <location>
        <begin position="6"/>
        <end position="31"/>
    </location>
</feature>
<comment type="similarity">
    <text evidence="2">Belongs to the band 7/mec-2 family. Flotillin subfamily.</text>
</comment>
<keyword evidence="4" id="KW-0175">Coiled coil</keyword>
<accession>A0A177KA59</accession>
<dbReference type="GO" id="GO:0072659">
    <property type="term" value="P:protein localization to plasma membrane"/>
    <property type="evidence" value="ECO:0007669"/>
    <property type="project" value="TreeGrafter"/>
</dbReference>
<feature type="domain" description="Band 7" evidence="7">
    <location>
        <begin position="42"/>
        <end position="205"/>
    </location>
</feature>
<dbReference type="InterPro" id="IPR001107">
    <property type="entry name" value="Band_7"/>
</dbReference>
<feature type="coiled-coil region" evidence="4">
    <location>
        <begin position="246"/>
        <end position="345"/>
    </location>
</feature>
<comment type="caution">
    <text evidence="8">The sequence shown here is derived from an EMBL/GenBank/DDBJ whole genome shotgun (WGS) entry which is preliminary data.</text>
</comment>
<organism evidence="8 9">
    <name type="scientific">Microbacterium oleivorans</name>
    <dbReference type="NCBI Taxonomy" id="273677"/>
    <lineage>
        <taxon>Bacteria</taxon>
        <taxon>Bacillati</taxon>
        <taxon>Actinomycetota</taxon>
        <taxon>Actinomycetes</taxon>
        <taxon>Micrococcales</taxon>
        <taxon>Microbacteriaceae</taxon>
        <taxon>Microbacterium</taxon>
    </lineage>
</organism>
<feature type="compositionally biased region" description="Low complexity" evidence="5">
    <location>
        <begin position="463"/>
        <end position="491"/>
    </location>
</feature>
<dbReference type="CDD" id="cd03399">
    <property type="entry name" value="SPFH_flotillin"/>
    <property type="match status" value="1"/>
</dbReference>
<proteinExistence type="inferred from homology"/>
<protein>
    <submittedName>
        <fullName evidence="8">Flotillin</fullName>
    </submittedName>
</protein>
<dbReference type="PANTHER" id="PTHR13806">
    <property type="entry name" value="FLOTILLIN-RELATED"/>
    <property type="match status" value="1"/>
</dbReference>
<name>A0A177KA59_9MICO</name>
<keyword evidence="6" id="KW-1133">Transmembrane helix</keyword>
<dbReference type="SUPFAM" id="SSF117892">
    <property type="entry name" value="Band 7/SPFH domain"/>
    <property type="match status" value="1"/>
</dbReference>
<evidence type="ECO:0000256" key="2">
    <source>
        <dbReference type="ARBA" id="ARBA00007161"/>
    </source>
</evidence>
<evidence type="ECO:0000313" key="8">
    <source>
        <dbReference type="EMBL" id="OAH49471.1"/>
    </source>
</evidence>
<sequence>MDALIAGGAFVVGGIIVVAVVVFIIIFMVVLRAWYKVAKADQALVIVGRNQKSASGDSSRISVITGGGALVNPLTQRAEMISLRARQIKMEPTAQASNGVTVNVSGVALVKIGSDPEFVRRAAERFLSQDGAIEQFTTEQLEGALRGVVATLTVEQLMKDRQKLSDQIAEGIKSDLLAQGLILDSFQIQGVTDKNGYIDALGATEVERVRREAEVARINAAREVKARQIATDEANLIEQTAYDRNTAQASAEVGRARAEAEQAEALARAEREQAVLLQQAENRQAQLDADVKKVADASLYERQRSADADAYTQVKAAEARAQIAAQEAEATRLRAQAEADAIRLEGEARAEAIKAEAAAIAQNQEALLAQRAIEALVPLMTEFARGFDKVGSITVLGGEGASSHIAGESASSMRATFDAVQAATGIDLRGIIQGQATGRGIAQGLQQEQDAQASAPLRRRASAEPAAPVAESATAPAAEPAAPAAPSPDAV</sequence>
<evidence type="ECO:0000256" key="1">
    <source>
        <dbReference type="ARBA" id="ARBA00004370"/>
    </source>
</evidence>
<dbReference type="PANTHER" id="PTHR13806:SF46">
    <property type="entry name" value="FLOTILLIN-1-RELATED"/>
    <property type="match status" value="1"/>
</dbReference>
<evidence type="ECO:0000313" key="9">
    <source>
        <dbReference type="Proteomes" id="UP000076998"/>
    </source>
</evidence>
<keyword evidence="6" id="KW-0812">Transmembrane</keyword>
<dbReference type="AlphaFoldDB" id="A0A177KA59"/>
<evidence type="ECO:0000256" key="3">
    <source>
        <dbReference type="ARBA" id="ARBA00023136"/>
    </source>
</evidence>
<dbReference type="Pfam" id="PF01145">
    <property type="entry name" value="Band_7"/>
    <property type="match status" value="1"/>
</dbReference>
<feature type="region of interest" description="Disordered" evidence="5">
    <location>
        <begin position="443"/>
        <end position="491"/>
    </location>
</feature>
<dbReference type="OrthoDB" id="9786220at2"/>
<dbReference type="EMBL" id="LSTV01000004">
    <property type="protein sequence ID" value="OAH49471.1"/>
    <property type="molecule type" value="Genomic_DNA"/>
</dbReference>
<dbReference type="InterPro" id="IPR036013">
    <property type="entry name" value="Band_7/SPFH_dom_sf"/>
</dbReference>
<dbReference type="Gene3D" id="3.30.479.30">
    <property type="entry name" value="Band 7 domain"/>
    <property type="match status" value="1"/>
</dbReference>
<keyword evidence="3 6" id="KW-0472">Membrane</keyword>
<comment type="subcellular location">
    <subcellularLocation>
        <location evidence="1">Membrane</location>
    </subcellularLocation>
</comment>